<evidence type="ECO:0000256" key="1">
    <source>
        <dbReference type="SAM" id="Coils"/>
    </source>
</evidence>
<feature type="region of interest" description="Disordered" evidence="2">
    <location>
        <begin position="319"/>
        <end position="354"/>
    </location>
</feature>
<dbReference type="Proteomes" id="UP001642464">
    <property type="component" value="Unassembled WGS sequence"/>
</dbReference>
<dbReference type="EMBL" id="CAXAMM010033179">
    <property type="protein sequence ID" value="CAK9070838.1"/>
    <property type="molecule type" value="Genomic_DNA"/>
</dbReference>
<comment type="caution">
    <text evidence="3">The sequence shown here is derived from an EMBL/GenBank/DDBJ whole genome shotgun (WGS) entry which is preliminary data.</text>
</comment>
<keyword evidence="4" id="KW-1185">Reference proteome</keyword>
<feature type="compositionally biased region" description="Basic and acidic residues" evidence="2">
    <location>
        <begin position="248"/>
        <end position="259"/>
    </location>
</feature>
<keyword evidence="1" id="KW-0175">Coiled coil</keyword>
<sequence length="440" mass="48281">MSETQDSQLNQLADIVSELMKRMDEQEVRNKTVQTQNNLEVAAMKRRMEDLQQHAIKDAKTLREEMDHVVDSLGNLTEDVARRVTKAVQHYEERFTADLEKLREHLDKSINTQSSVLSQKIEAALSASDRHGHEEREGESEDGANTASTAKVGSMRNDSAMRRLESVAHMLRAEALAQAQAFEAKLASVEAGHAADAKRLQGMLHSSYAQLQGLQRSISAMECGVPSANQLNQSPRGKIPQVMPQKPNRAEPKVDSEPNFREELTNKLRSIQTSVTGVLTILDPTPNPRGQSPKRPSKSPVQLPLNPAGTLETQIRQKDFEQGRNSPLLSSSLKEDSQRTATGPSPAVDPREARSVQMPVRAAHRPGMISPGQEAYGAPKTRVSHGMAASMSQQNIPPMMSGRVMPGVYTVHRSGAGSPQMPHPMAMAPQAIPIGYGVRR</sequence>
<proteinExistence type="predicted"/>
<feature type="region of interest" description="Disordered" evidence="2">
    <location>
        <begin position="124"/>
        <end position="158"/>
    </location>
</feature>
<gene>
    <name evidence="3" type="ORF">SCF082_LOCUS35157</name>
</gene>
<evidence type="ECO:0000313" key="4">
    <source>
        <dbReference type="Proteomes" id="UP001642464"/>
    </source>
</evidence>
<feature type="coiled-coil region" evidence="1">
    <location>
        <begin position="9"/>
        <end position="36"/>
    </location>
</feature>
<accession>A0ABP0P5F1</accession>
<protein>
    <submittedName>
        <fullName evidence="3">Uncharacterized protein</fullName>
    </submittedName>
</protein>
<feature type="compositionally biased region" description="Polar residues" evidence="2">
    <location>
        <begin position="323"/>
        <end position="332"/>
    </location>
</feature>
<evidence type="ECO:0000256" key="2">
    <source>
        <dbReference type="SAM" id="MobiDB-lite"/>
    </source>
</evidence>
<organism evidence="3 4">
    <name type="scientific">Durusdinium trenchii</name>
    <dbReference type="NCBI Taxonomy" id="1381693"/>
    <lineage>
        <taxon>Eukaryota</taxon>
        <taxon>Sar</taxon>
        <taxon>Alveolata</taxon>
        <taxon>Dinophyceae</taxon>
        <taxon>Suessiales</taxon>
        <taxon>Symbiodiniaceae</taxon>
        <taxon>Durusdinium</taxon>
    </lineage>
</organism>
<feature type="region of interest" description="Disordered" evidence="2">
    <location>
        <begin position="277"/>
        <end position="306"/>
    </location>
</feature>
<name>A0ABP0P5F1_9DINO</name>
<reference evidence="3 4" key="1">
    <citation type="submission" date="2024-02" db="EMBL/GenBank/DDBJ databases">
        <authorList>
            <person name="Chen Y."/>
            <person name="Shah S."/>
            <person name="Dougan E. K."/>
            <person name="Thang M."/>
            <person name="Chan C."/>
        </authorList>
    </citation>
    <scope>NUCLEOTIDE SEQUENCE [LARGE SCALE GENOMIC DNA]</scope>
</reference>
<feature type="region of interest" description="Disordered" evidence="2">
    <location>
        <begin position="228"/>
        <end position="259"/>
    </location>
</feature>
<evidence type="ECO:0000313" key="3">
    <source>
        <dbReference type="EMBL" id="CAK9070838.1"/>
    </source>
</evidence>